<evidence type="ECO:0000256" key="7">
    <source>
        <dbReference type="RuleBase" id="RU003406"/>
    </source>
</evidence>
<dbReference type="GO" id="GO:0036440">
    <property type="term" value="F:citrate synthase activity"/>
    <property type="evidence" value="ECO:0007669"/>
    <property type="project" value="UniProtKB-EC"/>
</dbReference>
<protein>
    <recommendedName>
        <fullName evidence="6">Citrate synthase</fullName>
    </recommendedName>
</protein>
<dbReference type="PRINTS" id="PR00143">
    <property type="entry name" value="CITRTSNTHASE"/>
</dbReference>
<evidence type="ECO:0000313" key="9">
    <source>
        <dbReference type="Proteomes" id="UP001475781"/>
    </source>
</evidence>
<evidence type="ECO:0000256" key="4">
    <source>
        <dbReference type="ARBA" id="ARBA00022679"/>
    </source>
</evidence>
<dbReference type="InterPro" id="IPR011278">
    <property type="entry name" value="2-MeCitrate/Citrate_synth_II"/>
</dbReference>
<dbReference type="Pfam" id="PF00285">
    <property type="entry name" value="Citrate_synt"/>
    <property type="match status" value="1"/>
</dbReference>
<accession>A0ABZ2W3K0</accession>
<gene>
    <name evidence="8" type="primary">prpC</name>
    <name evidence="8" type="ORF">NLK58_03730</name>
</gene>
<dbReference type="InterPro" id="IPR036969">
    <property type="entry name" value="Citrate_synthase_sf"/>
</dbReference>
<dbReference type="Gene3D" id="1.10.580.10">
    <property type="entry name" value="Citrate Synthase, domain 1"/>
    <property type="match status" value="1"/>
</dbReference>
<dbReference type="CDD" id="cd06108">
    <property type="entry name" value="Ec2MCS_like"/>
    <property type="match status" value="1"/>
</dbReference>
<dbReference type="InterPro" id="IPR016143">
    <property type="entry name" value="Citrate_synth-like_sm_a-sub"/>
</dbReference>
<dbReference type="PROSITE" id="PS00480">
    <property type="entry name" value="CITRATE_SYNTHASE"/>
    <property type="match status" value="1"/>
</dbReference>
<keyword evidence="4 6" id="KW-0808">Transferase</keyword>
<dbReference type="GO" id="GO:0050440">
    <property type="term" value="F:2-methylcitrate synthase activity"/>
    <property type="evidence" value="ECO:0007669"/>
    <property type="project" value="UniProtKB-EC"/>
</dbReference>
<dbReference type="EMBL" id="CP101118">
    <property type="protein sequence ID" value="WZF89337.1"/>
    <property type="molecule type" value="Genomic_DNA"/>
</dbReference>
<name>A0ABZ2W3K0_9GAMM</name>
<dbReference type="InterPro" id="IPR016142">
    <property type="entry name" value="Citrate_synth-like_lrg_a-sub"/>
</dbReference>
<keyword evidence="9" id="KW-1185">Reference proteome</keyword>
<dbReference type="NCBIfam" id="NF009006">
    <property type="entry name" value="PRK12351.1"/>
    <property type="match status" value="1"/>
</dbReference>
<evidence type="ECO:0000256" key="1">
    <source>
        <dbReference type="ARBA" id="ARBA00004751"/>
    </source>
</evidence>
<comment type="pathway">
    <text evidence="1">Carbohydrate metabolism; tricarboxylic acid cycle; isocitrate from oxaloacetate: step 1/2.</text>
</comment>
<organism evidence="8 9">
    <name type="scientific">Marinobacter metalliresistant</name>
    <dbReference type="NCBI Taxonomy" id="2961995"/>
    <lineage>
        <taxon>Bacteria</taxon>
        <taxon>Pseudomonadati</taxon>
        <taxon>Pseudomonadota</taxon>
        <taxon>Gammaproteobacteria</taxon>
        <taxon>Pseudomonadales</taxon>
        <taxon>Marinobacteraceae</taxon>
        <taxon>Marinobacter</taxon>
    </lineage>
</organism>
<dbReference type="Proteomes" id="UP001475781">
    <property type="component" value="Chromosome"/>
</dbReference>
<dbReference type="RefSeq" id="WP_341582098.1">
    <property type="nucleotide sequence ID" value="NZ_CP101118.1"/>
</dbReference>
<dbReference type="InterPro" id="IPR019810">
    <property type="entry name" value="Citrate_synthase_AS"/>
</dbReference>
<evidence type="ECO:0000313" key="8">
    <source>
        <dbReference type="EMBL" id="WZF89337.1"/>
    </source>
</evidence>
<dbReference type="PANTHER" id="PTHR11739">
    <property type="entry name" value="CITRATE SYNTHASE"/>
    <property type="match status" value="1"/>
</dbReference>
<dbReference type="InterPro" id="IPR024176">
    <property type="entry name" value="Citrate_synthase_bac-typ"/>
</dbReference>
<dbReference type="Gene3D" id="1.10.230.10">
    <property type="entry name" value="Cytochrome P450-Terp, domain 2"/>
    <property type="match status" value="1"/>
</dbReference>
<dbReference type="NCBIfam" id="TIGR01800">
    <property type="entry name" value="cit_synth_II"/>
    <property type="match status" value="1"/>
</dbReference>
<evidence type="ECO:0000256" key="6">
    <source>
        <dbReference type="PIRNR" id="PIRNR001369"/>
    </source>
</evidence>
<evidence type="ECO:0000256" key="2">
    <source>
        <dbReference type="ARBA" id="ARBA00010566"/>
    </source>
</evidence>
<dbReference type="InterPro" id="IPR002020">
    <property type="entry name" value="Citrate_synthase"/>
</dbReference>
<reference evidence="8 9" key="1">
    <citation type="submission" date="2022-07" db="EMBL/GenBank/DDBJ databases">
        <title>A copper resistant bacterium isolated from sediment samples of deep sea hydrothermal areas.</title>
        <authorList>
            <person name="Zeng X."/>
        </authorList>
    </citation>
    <scope>NUCLEOTIDE SEQUENCE [LARGE SCALE GENOMIC DNA]</scope>
    <source>
        <strain evidence="9">CuT 6</strain>
    </source>
</reference>
<evidence type="ECO:0000256" key="5">
    <source>
        <dbReference type="ARBA" id="ARBA00049288"/>
    </source>
</evidence>
<evidence type="ECO:0000256" key="3">
    <source>
        <dbReference type="ARBA" id="ARBA00022532"/>
    </source>
</evidence>
<keyword evidence="8" id="KW-0012">Acyltransferase</keyword>
<dbReference type="PIRSF" id="PIRSF001369">
    <property type="entry name" value="Citrate_synth"/>
    <property type="match status" value="1"/>
</dbReference>
<keyword evidence="3" id="KW-0816">Tricarboxylic acid cycle</keyword>
<dbReference type="SUPFAM" id="SSF48256">
    <property type="entry name" value="Citrate synthase"/>
    <property type="match status" value="1"/>
</dbReference>
<dbReference type="PANTHER" id="PTHR11739:SF25">
    <property type="entry name" value="CITRATE SYNTHASE-RELATED PROTEIN DDB_G0287281"/>
    <property type="match status" value="1"/>
</dbReference>
<proteinExistence type="inferred from homology"/>
<sequence>MAEAKKLSGAGLRGQVAGETALCTVGKSGAGLTYRGYDIADLAEKAQFEEIAYLLLRGKLPNRQELAAYKTKLQSLRGLPAALKTVLEQIPKDAHPMDVMRTGCSMLGILETEQDFSEQDDKIDRMLAIFPSIITYWYRFAHEGVRIETDSDVDSIGGHFLELLHGKKPSELHERVMNVSLILYAEHEFNASTFTARVCASTLSDIHSCVTGAIGTLRGPLHGGANEAAMALIQKFKTPDEAEEGLMGMLERKEKIMGFGHAIYKDSDPRNAIIKQWSKKLADEVGDTVLYPVSERCEAVMWREKKLFCNADFYHASAYHFMGIPTELFTPIFVMSRVSGWTAHVKEQRENNRIIRPSADYTGPADAKWVPIDERP</sequence>
<comment type="catalytic activity">
    <reaction evidence="5">
        <text>oxaloacetate + acetyl-CoA + H2O = citrate + CoA + H(+)</text>
        <dbReference type="Rhea" id="RHEA:16845"/>
        <dbReference type="ChEBI" id="CHEBI:15377"/>
        <dbReference type="ChEBI" id="CHEBI:15378"/>
        <dbReference type="ChEBI" id="CHEBI:16452"/>
        <dbReference type="ChEBI" id="CHEBI:16947"/>
        <dbReference type="ChEBI" id="CHEBI:57287"/>
        <dbReference type="ChEBI" id="CHEBI:57288"/>
        <dbReference type="EC" id="2.3.3.16"/>
    </reaction>
</comment>
<comment type="similarity">
    <text evidence="2 6 7">Belongs to the citrate synthase family.</text>
</comment>